<dbReference type="Proteomes" id="UP000642180">
    <property type="component" value="Unassembled WGS sequence"/>
</dbReference>
<reference evidence="4" key="1">
    <citation type="journal article" date="2019" name="Int. J. Syst. Evol. Microbiol.">
        <title>The Global Catalogue of Microorganisms (GCM) 10K type strain sequencing project: providing services to taxonomists for standard genome sequencing and annotation.</title>
        <authorList>
            <consortium name="The Broad Institute Genomics Platform"/>
            <consortium name="The Broad Institute Genome Sequencing Center for Infectious Disease"/>
            <person name="Wu L."/>
            <person name="Ma J."/>
        </authorList>
    </citation>
    <scope>NUCLEOTIDE SEQUENCE [LARGE SCALE GENOMIC DNA]</scope>
    <source>
        <strain evidence="4">CCM 2767</strain>
    </source>
</reference>
<name>A0A8J3F4P9_9BURK</name>
<feature type="compositionally biased region" description="Basic and acidic residues" evidence="1">
    <location>
        <begin position="92"/>
        <end position="103"/>
    </location>
</feature>
<dbReference type="EMBL" id="BMDI01000001">
    <property type="protein sequence ID" value="GGI17001.1"/>
    <property type="molecule type" value="Genomic_DNA"/>
</dbReference>
<comment type="caution">
    <text evidence="3">The sequence shown here is derived from an EMBL/GenBank/DDBJ whole genome shotgun (WGS) entry which is preliminary data.</text>
</comment>
<proteinExistence type="predicted"/>
<keyword evidence="4" id="KW-1185">Reference proteome</keyword>
<feature type="signal peptide" evidence="2">
    <location>
        <begin position="1"/>
        <end position="25"/>
    </location>
</feature>
<protein>
    <recommendedName>
        <fullName evidence="5">DUF4148 domain-containing protein</fullName>
    </recommendedName>
</protein>
<gene>
    <name evidence="3" type="ORF">GCM10008066_06780</name>
</gene>
<dbReference type="Pfam" id="PF13663">
    <property type="entry name" value="DUF4148"/>
    <property type="match status" value="1"/>
</dbReference>
<evidence type="ECO:0000313" key="3">
    <source>
        <dbReference type="EMBL" id="GGI17001.1"/>
    </source>
</evidence>
<dbReference type="AlphaFoldDB" id="A0A8J3F4P9"/>
<feature type="compositionally biased region" description="Basic and acidic residues" evidence="1">
    <location>
        <begin position="76"/>
        <end position="85"/>
    </location>
</feature>
<accession>A0A8J3F4P9</accession>
<organism evidence="3 4">
    <name type="scientific">Oxalicibacterium faecigallinarum</name>
    <dbReference type="NCBI Taxonomy" id="573741"/>
    <lineage>
        <taxon>Bacteria</taxon>
        <taxon>Pseudomonadati</taxon>
        <taxon>Pseudomonadota</taxon>
        <taxon>Betaproteobacteria</taxon>
        <taxon>Burkholderiales</taxon>
        <taxon>Oxalobacteraceae</taxon>
        <taxon>Oxalicibacterium</taxon>
    </lineage>
</organism>
<evidence type="ECO:0000256" key="1">
    <source>
        <dbReference type="SAM" id="MobiDB-lite"/>
    </source>
</evidence>
<feature type="region of interest" description="Disordered" evidence="1">
    <location>
        <begin position="50"/>
        <end position="103"/>
    </location>
</feature>
<evidence type="ECO:0000313" key="4">
    <source>
        <dbReference type="Proteomes" id="UP000642180"/>
    </source>
</evidence>
<dbReference type="RefSeq" id="WP_188379868.1">
    <property type="nucleotide sequence ID" value="NZ_BMDI01000001.1"/>
</dbReference>
<evidence type="ECO:0008006" key="5">
    <source>
        <dbReference type="Google" id="ProtNLM"/>
    </source>
</evidence>
<evidence type="ECO:0000256" key="2">
    <source>
        <dbReference type="SAM" id="SignalP"/>
    </source>
</evidence>
<keyword evidence="2" id="KW-0732">Signal</keyword>
<sequence length="103" mass="11498">MKAKSKAILAVLAASVVSMAPLAQAGSVDNFPVIPKAEQQKTRAEVKQELNEARQHGMLSSNDSNYPMKVQKPQSKSREQVKQELKQSLNNGEKKELERFYRG</sequence>
<dbReference type="InterPro" id="IPR025421">
    <property type="entry name" value="DUF4148"/>
</dbReference>
<feature type="chain" id="PRO_5035207432" description="DUF4148 domain-containing protein" evidence="2">
    <location>
        <begin position="26"/>
        <end position="103"/>
    </location>
</feature>